<proteinExistence type="predicted"/>
<dbReference type="EMBL" id="RCHS01002239">
    <property type="protein sequence ID" value="RMX48701.1"/>
    <property type="molecule type" value="Genomic_DNA"/>
</dbReference>
<evidence type="ECO:0000313" key="2">
    <source>
        <dbReference type="Proteomes" id="UP000275408"/>
    </source>
</evidence>
<accession>A0A3M6U515</accession>
<gene>
    <name evidence="1" type="ORF">pdam_00001558</name>
</gene>
<name>A0A3M6U515_POCDA</name>
<reference evidence="1 2" key="1">
    <citation type="journal article" date="2018" name="Sci. Rep.">
        <title>Comparative analysis of the Pocillopora damicornis genome highlights role of immune system in coral evolution.</title>
        <authorList>
            <person name="Cunning R."/>
            <person name="Bay R.A."/>
            <person name="Gillette P."/>
            <person name="Baker A.C."/>
            <person name="Traylor-Knowles N."/>
        </authorList>
    </citation>
    <scope>NUCLEOTIDE SEQUENCE [LARGE SCALE GENOMIC DNA]</scope>
    <source>
        <strain evidence="1">RSMAS</strain>
        <tissue evidence="1">Whole animal</tissue>
    </source>
</reference>
<evidence type="ECO:0000313" key="1">
    <source>
        <dbReference type="EMBL" id="RMX48701.1"/>
    </source>
</evidence>
<comment type="caution">
    <text evidence="1">The sequence shown here is derived from an EMBL/GenBank/DDBJ whole genome shotgun (WGS) entry which is preliminary data.</text>
</comment>
<dbReference type="AlphaFoldDB" id="A0A3M6U515"/>
<organism evidence="1 2">
    <name type="scientific">Pocillopora damicornis</name>
    <name type="common">Cauliflower coral</name>
    <name type="synonym">Millepora damicornis</name>
    <dbReference type="NCBI Taxonomy" id="46731"/>
    <lineage>
        <taxon>Eukaryota</taxon>
        <taxon>Metazoa</taxon>
        <taxon>Cnidaria</taxon>
        <taxon>Anthozoa</taxon>
        <taxon>Hexacorallia</taxon>
        <taxon>Scleractinia</taxon>
        <taxon>Astrocoeniina</taxon>
        <taxon>Pocilloporidae</taxon>
        <taxon>Pocillopora</taxon>
    </lineage>
</organism>
<protein>
    <submittedName>
        <fullName evidence="1">Uncharacterized protein</fullName>
    </submittedName>
</protein>
<dbReference type="Proteomes" id="UP000275408">
    <property type="component" value="Unassembled WGS sequence"/>
</dbReference>
<keyword evidence="2" id="KW-1185">Reference proteome</keyword>
<sequence length="99" mass="11375">MDQAQHIIDYPPAVWNFKETWKQIVHYDARSLNAIERDGAVGKGEGAESKRGPYPSQTYQLRLCQPIIIYVMGGWTSAPKTVGSDANYYNRAYWKLHKQ</sequence>